<dbReference type="PROSITE" id="PS50005">
    <property type="entry name" value="TPR"/>
    <property type="match status" value="1"/>
</dbReference>
<evidence type="ECO:0008006" key="5">
    <source>
        <dbReference type="Google" id="ProtNLM"/>
    </source>
</evidence>
<evidence type="ECO:0000256" key="1">
    <source>
        <dbReference type="PROSITE-ProRule" id="PRU00339"/>
    </source>
</evidence>
<dbReference type="EMBL" id="BAAAZP010000150">
    <property type="protein sequence ID" value="GAA3697459.1"/>
    <property type="molecule type" value="Genomic_DNA"/>
</dbReference>
<evidence type="ECO:0000313" key="3">
    <source>
        <dbReference type="EMBL" id="GAA3697459.1"/>
    </source>
</evidence>
<accession>A0ABP7D054</accession>
<dbReference type="Gene3D" id="2.40.70.10">
    <property type="entry name" value="Acid Proteases"/>
    <property type="match status" value="1"/>
</dbReference>
<dbReference type="Proteomes" id="UP001500902">
    <property type="component" value="Unassembled WGS sequence"/>
</dbReference>
<name>A0ABP7D054_9ACTN</name>
<dbReference type="Pfam" id="PF13650">
    <property type="entry name" value="Asp_protease_2"/>
    <property type="match status" value="1"/>
</dbReference>
<comment type="caution">
    <text evidence="3">The sequence shown here is derived from an EMBL/GenBank/DDBJ whole genome shotgun (WGS) entry which is preliminary data.</text>
</comment>
<evidence type="ECO:0000256" key="2">
    <source>
        <dbReference type="SAM" id="SignalP"/>
    </source>
</evidence>
<dbReference type="Pfam" id="PF14559">
    <property type="entry name" value="TPR_19"/>
    <property type="match status" value="1"/>
</dbReference>
<dbReference type="InterPro" id="IPR006311">
    <property type="entry name" value="TAT_signal"/>
</dbReference>
<dbReference type="Gene3D" id="1.25.40.10">
    <property type="entry name" value="Tetratricopeptide repeat domain"/>
    <property type="match status" value="1"/>
</dbReference>
<sequence length="432" mass="46695">MTDLHLPDRRAFLRRTGLAVAAGAVLPPAAFALPAAAEADGDPDALFKAGRFAAAERGYRRRLRAHPRDTRALAQLGYMALLSNRFEEAERQLSKALDLEPGDVASAQRLAECFVRQDRPAQAVPLLKGVDQPREKALTELYSHISGTPWQLRGAHGARVPFAALDPVPAVEASVNGRRGTFWLDTYATLDLSKEMAQEAGLRAVATMSGGVANNQPITISLGILDSFTIGNVEIRNLPVQWSDAQRPPLPDGAPAAGAFGTTIFYHFLTTMDYAGRALILRPRTETAPRARIVDRLPLWLAGDHYPCTLGSLGAHGPRMVTVDTGGIGVALDTTVEIADRAGGITVDRDHPIEQPGGIKLYRITAERISLGRAVGRNLPGHAVDKVFPGFPGPGQSARFGFDLIANFTHEFFKPYAITFDYRSMHLSIARG</sequence>
<dbReference type="InterPro" id="IPR021109">
    <property type="entry name" value="Peptidase_aspartic_dom_sf"/>
</dbReference>
<feature type="repeat" description="TPR" evidence="1">
    <location>
        <begin position="70"/>
        <end position="103"/>
    </location>
</feature>
<dbReference type="InterPro" id="IPR011990">
    <property type="entry name" value="TPR-like_helical_dom_sf"/>
</dbReference>
<protein>
    <recommendedName>
        <fullName evidence="5">Aspartyl protease</fullName>
    </recommendedName>
</protein>
<keyword evidence="4" id="KW-1185">Reference proteome</keyword>
<dbReference type="PROSITE" id="PS51318">
    <property type="entry name" value="TAT"/>
    <property type="match status" value="1"/>
</dbReference>
<proteinExistence type="predicted"/>
<dbReference type="InterPro" id="IPR019734">
    <property type="entry name" value="TPR_rpt"/>
</dbReference>
<dbReference type="RefSeq" id="WP_344888926.1">
    <property type="nucleotide sequence ID" value="NZ_BAAAZP010000150.1"/>
</dbReference>
<organism evidence="3 4">
    <name type="scientific">Nonomuraea antimicrobica</name>
    <dbReference type="NCBI Taxonomy" id="561173"/>
    <lineage>
        <taxon>Bacteria</taxon>
        <taxon>Bacillati</taxon>
        <taxon>Actinomycetota</taxon>
        <taxon>Actinomycetes</taxon>
        <taxon>Streptosporangiales</taxon>
        <taxon>Streptosporangiaceae</taxon>
        <taxon>Nonomuraea</taxon>
    </lineage>
</organism>
<dbReference type="SUPFAM" id="SSF48452">
    <property type="entry name" value="TPR-like"/>
    <property type="match status" value="1"/>
</dbReference>
<reference evidence="4" key="1">
    <citation type="journal article" date="2019" name="Int. J. Syst. Evol. Microbiol.">
        <title>The Global Catalogue of Microorganisms (GCM) 10K type strain sequencing project: providing services to taxonomists for standard genome sequencing and annotation.</title>
        <authorList>
            <consortium name="The Broad Institute Genomics Platform"/>
            <consortium name="The Broad Institute Genome Sequencing Center for Infectious Disease"/>
            <person name="Wu L."/>
            <person name="Ma J."/>
        </authorList>
    </citation>
    <scope>NUCLEOTIDE SEQUENCE [LARGE SCALE GENOMIC DNA]</scope>
    <source>
        <strain evidence="4">JCM 16904</strain>
    </source>
</reference>
<evidence type="ECO:0000313" key="4">
    <source>
        <dbReference type="Proteomes" id="UP001500902"/>
    </source>
</evidence>
<feature type="signal peptide" evidence="2">
    <location>
        <begin position="1"/>
        <end position="32"/>
    </location>
</feature>
<keyword evidence="1" id="KW-0802">TPR repeat</keyword>
<feature type="chain" id="PRO_5046021677" description="Aspartyl protease" evidence="2">
    <location>
        <begin position="33"/>
        <end position="432"/>
    </location>
</feature>
<keyword evidence="2" id="KW-0732">Signal</keyword>
<gene>
    <name evidence="3" type="ORF">GCM10022224_074150</name>
</gene>